<protein>
    <submittedName>
        <fullName evidence="2">Transposase</fullName>
    </submittedName>
</protein>
<evidence type="ECO:0000313" key="1">
    <source>
        <dbReference type="Proteomes" id="UP000095282"/>
    </source>
</evidence>
<name>A0A1I7UBV4_9PELO</name>
<proteinExistence type="predicted"/>
<dbReference type="WBParaSite" id="Csp11.Scaffold629.g7760.t1">
    <property type="protein sequence ID" value="Csp11.Scaffold629.g7760.t1"/>
    <property type="gene ID" value="Csp11.Scaffold629.g7760"/>
</dbReference>
<dbReference type="Proteomes" id="UP000095282">
    <property type="component" value="Unplaced"/>
</dbReference>
<accession>A0A1I7UBV4</accession>
<reference evidence="2" key="1">
    <citation type="submission" date="2016-11" db="UniProtKB">
        <authorList>
            <consortium name="WormBaseParasite"/>
        </authorList>
    </citation>
    <scope>IDENTIFICATION</scope>
</reference>
<dbReference type="AlphaFoldDB" id="A0A1I7UBV4"/>
<evidence type="ECO:0000313" key="2">
    <source>
        <dbReference type="WBParaSite" id="Csp11.Scaffold629.g7760.t1"/>
    </source>
</evidence>
<keyword evidence="1" id="KW-1185">Reference proteome</keyword>
<sequence length="70" mass="7919">MSVWLLKKPEVTSEIYSLNATGAHRVKDALHITAHVILFLTTVTVRIKTRGCTCFHSMSSRYVNQNSKNN</sequence>
<organism evidence="1 2">
    <name type="scientific">Caenorhabditis tropicalis</name>
    <dbReference type="NCBI Taxonomy" id="1561998"/>
    <lineage>
        <taxon>Eukaryota</taxon>
        <taxon>Metazoa</taxon>
        <taxon>Ecdysozoa</taxon>
        <taxon>Nematoda</taxon>
        <taxon>Chromadorea</taxon>
        <taxon>Rhabditida</taxon>
        <taxon>Rhabditina</taxon>
        <taxon>Rhabditomorpha</taxon>
        <taxon>Rhabditoidea</taxon>
        <taxon>Rhabditidae</taxon>
        <taxon>Peloderinae</taxon>
        <taxon>Caenorhabditis</taxon>
    </lineage>
</organism>